<keyword evidence="3" id="KW-1185">Reference proteome</keyword>
<name>B4HL68_DROSE</name>
<feature type="region of interest" description="Disordered" evidence="1">
    <location>
        <begin position="1"/>
        <end position="80"/>
    </location>
</feature>
<gene>
    <name evidence="2" type="primary">Dsec\GM25158</name>
    <name evidence="2" type="ORF">Dsec_GM25158</name>
</gene>
<dbReference type="PhylomeDB" id="B4HL68"/>
<proteinExistence type="predicted"/>
<evidence type="ECO:0000256" key="1">
    <source>
        <dbReference type="SAM" id="MobiDB-lite"/>
    </source>
</evidence>
<reference evidence="2 3" key="1">
    <citation type="journal article" date="2007" name="Nature">
        <title>Evolution of genes and genomes on the Drosophila phylogeny.</title>
        <authorList>
            <consortium name="Drosophila 12 Genomes Consortium"/>
            <person name="Clark A.G."/>
            <person name="Eisen M.B."/>
            <person name="Smith D.R."/>
            <person name="Bergman C.M."/>
            <person name="Oliver B."/>
            <person name="Markow T.A."/>
            <person name="Kaufman T.C."/>
            <person name="Kellis M."/>
            <person name="Gelbart W."/>
            <person name="Iyer V.N."/>
            <person name="Pollard D.A."/>
            <person name="Sackton T.B."/>
            <person name="Larracuente A.M."/>
            <person name="Singh N.D."/>
            <person name="Abad J.P."/>
            <person name="Abt D.N."/>
            <person name="Adryan B."/>
            <person name="Aguade M."/>
            <person name="Akashi H."/>
            <person name="Anderson W.W."/>
            <person name="Aquadro C.F."/>
            <person name="Ardell D.H."/>
            <person name="Arguello R."/>
            <person name="Artieri C.G."/>
            <person name="Barbash D.A."/>
            <person name="Barker D."/>
            <person name="Barsanti P."/>
            <person name="Batterham P."/>
            <person name="Batzoglou S."/>
            <person name="Begun D."/>
            <person name="Bhutkar A."/>
            <person name="Blanco E."/>
            <person name="Bosak S.A."/>
            <person name="Bradley R.K."/>
            <person name="Brand A.D."/>
            <person name="Brent M.R."/>
            <person name="Brooks A.N."/>
            <person name="Brown R.H."/>
            <person name="Butlin R.K."/>
            <person name="Caggese C."/>
            <person name="Calvi B.R."/>
            <person name="Bernardo de Carvalho A."/>
            <person name="Caspi A."/>
            <person name="Castrezana S."/>
            <person name="Celniker S.E."/>
            <person name="Chang J.L."/>
            <person name="Chapple C."/>
            <person name="Chatterji S."/>
            <person name="Chinwalla A."/>
            <person name="Civetta A."/>
            <person name="Clifton S.W."/>
            <person name="Comeron J.M."/>
            <person name="Costello J.C."/>
            <person name="Coyne J.A."/>
            <person name="Daub J."/>
            <person name="David R.G."/>
            <person name="Delcher A.L."/>
            <person name="Delehaunty K."/>
            <person name="Do C.B."/>
            <person name="Ebling H."/>
            <person name="Edwards K."/>
            <person name="Eickbush T."/>
            <person name="Evans J.D."/>
            <person name="Filipski A."/>
            <person name="Findeiss S."/>
            <person name="Freyhult E."/>
            <person name="Fulton L."/>
            <person name="Fulton R."/>
            <person name="Garcia A.C."/>
            <person name="Gardiner A."/>
            <person name="Garfield D.A."/>
            <person name="Garvin B.E."/>
            <person name="Gibson G."/>
            <person name="Gilbert D."/>
            <person name="Gnerre S."/>
            <person name="Godfrey J."/>
            <person name="Good R."/>
            <person name="Gotea V."/>
            <person name="Gravely B."/>
            <person name="Greenberg A.J."/>
            <person name="Griffiths-Jones S."/>
            <person name="Gross S."/>
            <person name="Guigo R."/>
            <person name="Gustafson E.A."/>
            <person name="Haerty W."/>
            <person name="Hahn M.W."/>
            <person name="Halligan D.L."/>
            <person name="Halpern A.L."/>
            <person name="Halter G.M."/>
            <person name="Han M.V."/>
            <person name="Heger A."/>
            <person name="Hillier L."/>
            <person name="Hinrichs A.S."/>
            <person name="Holmes I."/>
            <person name="Hoskins R.A."/>
            <person name="Hubisz M.J."/>
            <person name="Hultmark D."/>
            <person name="Huntley M.A."/>
            <person name="Jaffe D.B."/>
            <person name="Jagadeeshan S."/>
            <person name="Jeck W.R."/>
            <person name="Johnson J."/>
            <person name="Jones C.D."/>
            <person name="Jordan W.C."/>
            <person name="Karpen G.H."/>
            <person name="Kataoka E."/>
            <person name="Keightley P.D."/>
            <person name="Kheradpour P."/>
            <person name="Kirkness E.F."/>
            <person name="Koerich L.B."/>
            <person name="Kristiansen K."/>
            <person name="Kudrna D."/>
            <person name="Kulathinal R.J."/>
            <person name="Kumar S."/>
            <person name="Kwok R."/>
            <person name="Lander E."/>
            <person name="Langley C.H."/>
            <person name="Lapoint R."/>
            <person name="Lazzaro B.P."/>
            <person name="Lee S.J."/>
            <person name="Levesque L."/>
            <person name="Li R."/>
            <person name="Lin C.F."/>
            <person name="Lin M.F."/>
            <person name="Lindblad-Toh K."/>
            <person name="Llopart A."/>
            <person name="Long M."/>
            <person name="Low L."/>
            <person name="Lozovsky E."/>
            <person name="Lu J."/>
            <person name="Luo M."/>
            <person name="Machado C.A."/>
            <person name="Makalowski W."/>
            <person name="Marzo M."/>
            <person name="Matsuda M."/>
            <person name="Matzkin L."/>
            <person name="McAllister B."/>
            <person name="McBride C.S."/>
            <person name="McKernan B."/>
            <person name="McKernan K."/>
            <person name="Mendez-Lago M."/>
            <person name="Minx P."/>
            <person name="Mollenhauer M.U."/>
            <person name="Montooth K."/>
            <person name="Mount S.M."/>
            <person name="Mu X."/>
            <person name="Myers E."/>
            <person name="Negre B."/>
            <person name="Newfeld S."/>
            <person name="Nielsen R."/>
            <person name="Noor M.A."/>
            <person name="O'Grady P."/>
            <person name="Pachter L."/>
            <person name="Papaceit M."/>
            <person name="Parisi M.J."/>
            <person name="Parisi M."/>
            <person name="Parts L."/>
            <person name="Pedersen J.S."/>
            <person name="Pesole G."/>
            <person name="Phillippy A.M."/>
            <person name="Ponting C.P."/>
            <person name="Pop M."/>
            <person name="Porcelli D."/>
            <person name="Powell J.R."/>
            <person name="Prohaska S."/>
            <person name="Pruitt K."/>
            <person name="Puig M."/>
            <person name="Quesneville H."/>
            <person name="Ram K.R."/>
            <person name="Rand D."/>
            <person name="Rasmussen M.D."/>
            <person name="Reed L.K."/>
            <person name="Reenan R."/>
            <person name="Reily A."/>
            <person name="Remington K.A."/>
            <person name="Rieger T.T."/>
            <person name="Ritchie M.G."/>
            <person name="Robin C."/>
            <person name="Rogers Y.H."/>
            <person name="Rohde C."/>
            <person name="Rozas J."/>
            <person name="Rubenfield M.J."/>
            <person name="Ruiz A."/>
            <person name="Russo S."/>
            <person name="Salzberg S.L."/>
            <person name="Sanchez-Gracia A."/>
            <person name="Saranga D.J."/>
            <person name="Sato H."/>
            <person name="Schaeffer S.W."/>
            <person name="Schatz M.C."/>
            <person name="Schlenke T."/>
            <person name="Schwartz R."/>
            <person name="Segarra C."/>
            <person name="Singh R.S."/>
            <person name="Sirot L."/>
            <person name="Sirota M."/>
            <person name="Sisneros N.B."/>
            <person name="Smith C.D."/>
            <person name="Smith T.F."/>
            <person name="Spieth J."/>
            <person name="Stage D.E."/>
            <person name="Stark A."/>
            <person name="Stephan W."/>
            <person name="Strausberg R.L."/>
            <person name="Strempel S."/>
            <person name="Sturgill D."/>
            <person name="Sutton G."/>
            <person name="Sutton G.G."/>
            <person name="Tao W."/>
            <person name="Teichmann S."/>
            <person name="Tobari Y.N."/>
            <person name="Tomimura Y."/>
            <person name="Tsolas J.M."/>
            <person name="Valente V.L."/>
            <person name="Venter E."/>
            <person name="Venter J.C."/>
            <person name="Vicario S."/>
            <person name="Vieira F.G."/>
            <person name="Vilella A.J."/>
            <person name="Villasante A."/>
            <person name="Walenz B."/>
            <person name="Wang J."/>
            <person name="Wasserman M."/>
            <person name="Watts T."/>
            <person name="Wilson D."/>
            <person name="Wilson R.K."/>
            <person name="Wing R.A."/>
            <person name="Wolfner M.F."/>
            <person name="Wong A."/>
            <person name="Wong G.K."/>
            <person name="Wu C.I."/>
            <person name="Wu G."/>
            <person name="Yamamoto D."/>
            <person name="Yang H.P."/>
            <person name="Yang S.P."/>
            <person name="Yorke J.A."/>
            <person name="Yoshida K."/>
            <person name="Zdobnov E."/>
            <person name="Zhang P."/>
            <person name="Zhang Y."/>
            <person name="Zimin A.V."/>
            <person name="Baldwin J."/>
            <person name="Abdouelleil A."/>
            <person name="Abdulkadir J."/>
            <person name="Abebe A."/>
            <person name="Abera B."/>
            <person name="Abreu J."/>
            <person name="Acer S.C."/>
            <person name="Aftuck L."/>
            <person name="Alexander A."/>
            <person name="An P."/>
            <person name="Anderson E."/>
            <person name="Anderson S."/>
            <person name="Arachi H."/>
            <person name="Azer M."/>
            <person name="Bachantsang P."/>
            <person name="Barry A."/>
            <person name="Bayul T."/>
            <person name="Berlin A."/>
            <person name="Bessette D."/>
            <person name="Bloom T."/>
            <person name="Blye J."/>
            <person name="Boguslavskiy L."/>
            <person name="Bonnet C."/>
            <person name="Boukhgalter B."/>
            <person name="Bourzgui I."/>
            <person name="Brown A."/>
            <person name="Cahill P."/>
            <person name="Channer S."/>
            <person name="Cheshatsang Y."/>
            <person name="Chuda L."/>
            <person name="Citroen M."/>
            <person name="Collymore A."/>
            <person name="Cooke P."/>
            <person name="Costello M."/>
            <person name="D'Aco K."/>
            <person name="Daza R."/>
            <person name="De Haan G."/>
            <person name="DeGray S."/>
            <person name="DeMaso C."/>
            <person name="Dhargay N."/>
            <person name="Dooley K."/>
            <person name="Dooley E."/>
            <person name="Doricent M."/>
            <person name="Dorje P."/>
            <person name="Dorjee K."/>
            <person name="Dupes A."/>
            <person name="Elong R."/>
            <person name="Falk J."/>
            <person name="Farina A."/>
            <person name="Faro S."/>
            <person name="Ferguson D."/>
            <person name="Fisher S."/>
            <person name="Foley C.D."/>
            <person name="Franke A."/>
            <person name="Friedrich D."/>
            <person name="Gadbois L."/>
            <person name="Gearin G."/>
            <person name="Gearin C.R."/>
            <person name="Giannoukos G."/>
            <person name="Goode T."/>
            <person name="Graham J."/>
            <person name="Grandbois E."/>
            <person name="Grewal S."/>
            <person name="Gyaltsen K."/>
            <person name="Hafez N."/>
            <person name="Hagos B."/>
            <person name="Hall J."/>
            <person name="Henson C."/>
            <person name="Hollinger A."/>
            <person name="Honan T."/>
            <person name="Huard M.D."/>
            <person name="Hughes L."/>
            <person name="Hurhula B."/>
            <person name="Husby M.E."/>
            <person name="Kamat A."/>
            <person name="Kanga B."/>
            <person name="Kashin S."/>
            <person name="Khazanovich D."/>
            <person name="Kisner P."/>
            <person name="Lance K."/>
            <person name="Lara M."/>
            <person name="Lee W."/>
            <person name="Lennon N."/>
            <person name="Letendre F."/>
            <person name="LeVine R."/>
            <person name="Lipovsky A."/>
            <person name="Liu X."/>
            <person name="Liu J."/>
            <person name="Liu S."/>
            <person name="Lokyitsang T."/>
            <person name="Lokyitsang Y."/>
            <person name="Lubonja R."/>
            <person name="Lui A."/>
            <person name="MacDonald P."/>
            <person name="Magnisalis V."/>
            <person name="Maru K."/>
            <person name="Matthews C."/>
            <person name="McCusker W."/>
            <person name="McDonough S."/>
            <person name="Mehta T."/>
            <person name="Meldrim J."/>
            <person name="Meneus L."/>
            <person name="Mihai O."/>
            <person name="Mihalev A."/>
            <person name="Mihova T."/>
            <person name="Mittelman R."/>
            <person name="Mlenga V."/>
            <person name="Montmayeur A."/>
            <person name="Mulrain L."/>
            <person name="Navidi A."/>
            <person name="Naylor J."/>
            <person name="Negash T."/>
            <person name="Nguyen T."/>
            <person name="Nguyen N."/>
            <person name="Nicol R."/>
            <person name="Norbu C."/>
            <person name="Norbu N."/>
            <person name="Novod N."/>
            <person name="O'Neill B."/>
            <person name="Osman S."/>
            <person name="Markiewicz E."/>
            <person name="Oyono O.L."/>
            <person name="Patti C."/>
            <person name="Phunkhang P."/>
            <person name="Pierre F."/>
            <person name="Priest M."/>
            <person name="Raghuraman S."/>
            <person name="Rege F."/>
            <person name="Reyes R."/>
            <person name="Rise C."/>
            <person name="Rogov P."/>
            <person name="Ross K."/>
            <person name="Ryan E."/>
            <person name="Settipalli S."/>
            <person name="Shea T."/>
            <person name="Sherpa N."/>
            <person name="Shi L."/>
            <person name="Shih D."/>
            <person name="Sparrow T."/>
            <person name="Spaulding J."/>
            <person name="Stalker J."/>
            <person name="Stange-Thomann N."/>
            <person name="Stavropoulos S."/>
            <person name="Stone C."/>
            <person name="Strader C."/>
            <person name="Tesfaye S."/>
            <person name="Thomson T."/>
            <person name="Thoulutsang Y."/>
            <person name="Thoulutsang D."/>
            <person name="Topham K."/>
            <person name="Topping I."/>
            <person name="Tsamla T."/>
            <person name="Vassiliev H."/>
            <person name="Vo A."/>
            <person name="Wangchuk T."/>
            <person name="Wangdi T."/>
            <person name="Weiand M."/>
            <person name="Wilkinson J."/>
            <person name="Wilson A."/>
            <person name="Yadav S."/>
            <person name="Young G."/>
            <person name="Yu Q."/>
            <person name="Zembek L."/>
            <person name="Zhong D."/>
            <person name="Zimmer A."/>
            <person name="Zwirko Z."/>
            <person name="Jaffe D.B."/>
            <person name="Alvarez P."/>
            <person name="Brockman W."/>
            <person name="Butler J."/>
            <person name="Chin C."/>
            <person name="Gnerre S."/>
            <person name="Grabherr M."/>
            <person name="Kleber M."/>
            <person name="Mauceli E."/>
            <person name="MacCallum I."/>
        </authorList>
    </citation>
    <scope>NUCLEOTIDE SEQUENCE [LARGE SCALE GENOMIC DNA]</scope>
    <source>
        <strain evidence="3">Rob3c / Tucson 14021-0248.25</strain>
    </source>
</reference>
<dbReference type="Proteomes" id="UP000001292">
    <property type="component" value="Unassembled WGS sequence"/>
</dbReference>
<accession>B4HL68</accession>
<dbReference type="OMA" id="NSHKHQS"/>
<organism evidence="3">
    <name type="scientific">Drosophila sechellia</name>
    <name type="common">Fruit fly</name>
    <dbReference type="NCBI Taxonomy" id="7238"/>
    <lineage>
        <taxon>Eukaryota</taxon>
        <taxon>Metazoa</taxon>
        <taxon>Ecdysozoa</taxon>
        <taxon>Arthropoda</taxon>
        <taxon>Hexapoda</taxon>
        <taxon>Insecta</taxon>
        <taxon>Pterygota</taxon>
        <taxon>Neoptera</taxon>
        <taxon>Endopterygota</taxon>
        <taxon>Diptera</taxon>
        <taxon>Brachycera</taxon>
        <taxon>Muscomorpha</taxon>
        <taxon>Ephydroidea</taxon>
        <taxon>Drosophilidae</taxon>
        <taxon>Drosophila</taxon>
        <taxon>Sophophora</taxon>
    </lineage>
</organism>
<feature type="compositionally biased region" description="Low complexity" evidence="1">
    <location>
        <begin position="8"/>
        <end position="21"/>
    </location>
</feature>
<dbReference type="HOGENOM" id="CLU_2136040_0_0_1"/>
<feature type="compositionally biased region" description="Low complexity" evidence="1">
    <location>
        <begin position="58"/>
        <end position="73"/>
    </location>
</feature>
<dbReference type="EMBL" id="CH480815">
    <property type="protein sequence ID" value="EDW40887.1"/>
    <property type="molecule type" value="Genomic_DNA"/>
</dbReference>
<protein>
    <submittedName>
        <fullName evidence="2">GM25158</fullName>
    </submittedName>
</protein>
<dbReference type="AlphaFoldDB" id="B4HL68"/>
<sequence length="140" mass="14507">MQNDEEPAAAAGASGLSNGESLRSPPAPAPRRPKPGILRLDIGKPRRSSGGSVDFRCVGSSSSNGNTSNVATGANSEVSEHDLRPIRECLRFGLANNDMLYGMAISESGRGGQVSTESAAATANSHKHQSHLTGFCCWPG</sequence>
<evidence type="ECO:0000313" key="2">
    <source>
        <dbReference type="EMBL" id="EDW40887.1"/>
    </source>
</evidence>
<evidence type="ECO:0000313" key="3">
    <source>
        <dbReference type="Proteomes" id="UP000001292"/>
    </source>
</evidence>